<gene>
    <name evidence="17" type="ORF">EHS25_006926</name>
</gene>
<dbReference type="AlphaFoldDB" id="A0A427XRC9"/>
<evidence type="ECO:0000256" key="12">
    <source>
        <dbReference type="ARBA" id="ARBA00023212"/>
    </source>
</evidence>
<evidence type="ECO:0000256" key="7">
    <source>
        <dbReference type="ARBA" id="ARBA00022490"/>
    </source>
</evidence>
<evidence type="ECO:0000256" key="4">
    <source>
        <dbReference type="ARBA" id="ARBA00010146"/>
    </source>
</evidence>
<dbReference type="GO" id="GO:0051010">
    <property type="term" value="F:microtubule plus-end binding"/>
    <property type="evidence" value="ECO:0007669"/>
    <property type="project" value="TreeGrafter"/>
</dbReference>
<dbReference type="Pfam" id="PF08649">
    <property type="entry name" value="DASH_Dad1"/>
    <property type="match status" value="1"/>
</dbReference>
<evidence type="ECO:0000313" key="18">
    <source>
        <dbReference type="Proteomes" id="UP000279259"/>
    </source>
</evidence>
<dbReference type="GO" id="GO:0051301">
    <property type="term" value="P:cell division"/>
    <property type="evidence" value="ECO:0007669"/>
    <property type="project" value="UniProtKB-KW"/>
</dbReference>
<dbReference type="OrthoDB" id="5566853at2759"/>
<proteinExistence type="inferred from homology"/>
<dbReference type="GO" id="GO:0005876">
    <property type="term" value="C:spindle microtubule"/>
    <property type="evidence" value="ECO:0007669"/>
    <property type="project" value="TreeGrafter"/>
</dbReference>
<dbReference type="GO" id="GO:0072686">
    <property type="term" value="C:mitotic spindle"/>
    <property type="evidence" value="ECO:0007669"/>
    <property type="project" value="InterPro"/>
</dbReference>
<accession>A0A427XRC9</accession>
<evidence type="ECO:0000256" key="11">
    <source>
        <dbReference type="ARBA" id="ARBA00022838"/>
    </source>
</evidence>
<keyword evidence="18" id="KW-1185">Reference proteome</keyword>
<dbReference type="GO" id="GO:0042729">
    <property type="term" value="C:DASH complex"/>
    <property type="evidence" value="ECO:0007669"/>
    <property type="project" value="InterPro"/>
</dbReference>
<sequence>MALARQSTAYDPALQPEATNFFDRERDRLVDEISANFEELMTHANVLNRKLEEVHGVGKEFSTVAELWGRFNTLIRDQQTELAAAADVGVPGTGRANFGASAAR</sequence>
<dbReference type="GO" id="GO:0044732">
    <property type="term" value="C:mitotic spindle pole body"/>
    <property type="evidence" value="ECO:0007669"/>
    <property type="project" value="TreeGrafter"/>
</dbReference>
<evidence type="ECO:0000256" key="3">
    <source>
        <dbReference type="ARBA" id="ARBA00004629"/>
    </source>
</evidence>
<name>A0A427XRC9_9TREE</name>
<evidence type="ECO:0000256" key="13">
    <source>
        <dbReference type="ARBA" id="ARBA00023242"/>
    </source>
</evidence>
<evidence type="ECO:0000256" key="9">
    <source>
        <dbReference type="ARBA" id="ARBA00022701"/>
    </source>
</evidence>
<comment type="similarity">
    <text evidence="4">Belongs to the DASH complex DAD1 family.</text>
</comment>
<keyword evidence="10" id="KW-0498">Mitosis</keyword>
<comment type="caution">
    <text evidence="17">The sequence shown here is derived from an EMBL/GenBank/DDBJ whole genome shotgun (WGS) entry which is preliminary data.</text>
</comment>
<dbReference type="InterPro" id="IPR013958">
    <property type="entry name" value="DASH_Dad1"/>
</dbReference>
<keyword evidence="15" id="KW-0137">Centromere</keyword>
<evidence type="ECO:0000313" key="17">
    <source>
        <dbReference type="EMBL" id="RSH81394.1"/>
    </source>
</evidence>
<evidence type="ECO:0000256" key="1">
    <source>
        <dbReference type="ARBA" id="ARBA00004123"/>
    </source>
</evidence>
<keyword evidence="6" id="KW-0158">Chromosome</keyword>
<evidence type="ECO:0000256" key="16">
    <source>
        <dbReference type="ARBA" id="ARBA00030566"/>
    </source>
</evidence>
<keyword evidence="11" id="KW-0995">Kinetochore</keyword>
<keyword evidence="8" id="KW-0132">Cell division</keyword>
<evidence type="ECO:0000256" key="2">
    <source>
        <dbReference type="ARBA" id="ARBA00004186"/>
    </source>
</evidence>
<evidence type="ECO:0000256" key="14">
    <source>
        <dbReference type="ARBA" id="ARBA00023306"/>
    </source>
</evidence>
<keyword evidence="9" id="KW-0493">Microtubule</keyword>
<evidence type="ECO:0000256" key="5">
    <source>
        <dbReference type="ARBA" id="ARBA00020261"/>
    </source>
</evidence>
<dbReference type="PANTHER" id="PTHR28025:SF1">
    <property type="entry name" value="DASH COMPLEX SUBUNIT DAD1"/>
    <property type="match status" value="1"/>
</dbReference>
<evidence type="ECO:0000256" key="8">
    <source>
        <dbReference type="ARBA" id="ARBA00022618"/>
    </source>
</evidence>
<protein>
    <recommendedName>
        <fullName evidence="5">DASH complex subunit DAD1</fullName>
    </recommendedName>
    <alternativeName>
        <fullName evidence="16">Outer kinetochore protein DAD1</fullName>
    </alternativeName>
</protein>
<keyword evidence="14" id="KW-0131">Cell cycle</keyword>
<comment type="subcellular location">
    <subcellularLocation>
        <location evidence="3">Chromosome</location>
        <location evidence="3">Centromere</location>
        <location evidence="3">Kinetochore</location>
    </subcellularLocation>
    <subcellularLocation>
        <location evidence="2">Cytoplasm</location>
        <location evidence="2">Cytoskeleton</location>
        <location evidence="2">Spindle</location>
    </subcellularLocation>
    <subcellularLocation>
        <location evidence="1">Nucleus</location>
    </subcellularLocation>
</comment>
<dbReference type="EMBL" id="RSCD01000031">
    <property type="protein sequence ID" value="RSH81394.1"/>
    <property type="molecule type" value="Genomic_DNA"/>
</dbReference>
<keyword evidence="12" id="KW-0206">Cytoskeleton</keyword>
<dbReference type="STRING" id="1890683.A0A427XRC9"/>
<dbReference type="PANTHER" id="PTHR28025">
    <property type="entry name" value="DASH COMPLEX SUBUNIT DAD1"/>
    <property type="match status" value="1"/>
</dbReference>
<keyword evidence="7" id="KW-0963">Cytoplasm</keyword>
<reference evidence="17 18" key="1">
    <citation type="submission" date="2018-11" db="EMBL/GenBank/DDBJ databases">
        <title>Genome sequence of Saitozyma podzolica DSM 27192.</title>
        <authorList>
            <person name="Aliyu H."/>
            <person name="Gorte O."/>
            <person name="Ochsenreither K."/>
        </authorList>
    </citation>
    <scope>NUCLEOTIDE SEQUENCE [LARGE SCALE GENOMIC DNA]</scope>
    <source>
        <strain evidence="17 18">DSM 27192</strain>
    </source>
</reference>
<organism evidence="17 18">
    <name type="scientific">Saitozyma podzolica</name>
    <dbReference type="NCBI Taxonomy" id="1890683"/>
    <lineage>
        <taxon>Eukaryota</taxon>
        <taxon>Fungi</taxon>
        <taxon>Dikarya</taxon>
        <taxon>Basidiomycota</taxon>
        <taxon>Agaricomycotina</taxon>
        <taxon>Tremellomycetes</taxon>
        <taxon>Tremellales</taxon>
        <taxon>Trimorphomycetaceae</taxon>
        <taxon>Saitozyma</taxon>
    </lineage>
</organism>
<evidence type="ECO:0000256" key="15">
    <source>
        <dbReference type="ARBA" id="ARBA00023328"/>
    </source>
</evidence>
<evidence type="ECO:0000256" key="6">
    <source>
        <dbReference type="ARBA" id="ARBA00022454"/>
    </source>
</evidence>
<dbReference type="Proteomes" id="UP000279259">
    <property type="component" value="Unassembled WGS sequence"/>
</dbReference>
<keyword evidence="13" id="KW-0539">Nucleus</keyword>
<evidence type="ECO:0000256" key="10">
    <source>
        <dbReference type="ARBA" id="ARBA00022776"/>
    </source>
</evidence>